<feature type="coiled-coil region" evidence="1">
    <location>
        <begin position="387"/>
        <end position="496"/>
    </location>
</feature>
<comment type="caution">
    <text evidence="4">The sequence shown here is derived from an EMBL/GenBank/DDBJ whole genome shotgun (WGS) entry which is preliminary data.</text>
</comment>
<dbReference type="RefSeq" id="WP_349204218.1">
    <property type="nucleotide sequence ID" value="NZ_JBBMFN010000004.1"/>
</dbReference>
<feature type="domain" description="Recombinase" evidence="3">
    <location>
        <begin position="189"/>
        <end position="315"/>
    </location>
</feature>
<dbReference type="InterPro" id="IPR050639">
    <property type="entry name" value="SSR_resolvase"/>
</dbReference>
<dbReference type="InterPro" id="IPR006119">
    <property type="entry name" value="Resolv_N"/>
</dbReference>
<gene>
    <name evidence="4" type="ORF">WMO63_03425</name>
</gene>
<dbReference type="InterPro" id="IPR011109">
    <property type="entry name" value="DNA_bind_recombinase_dom"/>
</dbReference>
<keyword evidence="1" id="KW-0175">Coiled coil</keyword>
<protein>
    <submittedName>
        <fullName evidence="4">Recombinase family protein</fullName>
    </submittedName>
</protein>
<dbReference type="InterPro" id="IPR036162">
    <property type="entry name" value="Resolvase-like_N_sf"/>
</dbReference>
<dbReference type="Pfam" id="PF13408">
    <property type="entry name" value="Zn_ribbon_recom"/>
    <property type="match status" value="1"/>
</dbReference>
<dbReference type="PROSITE" id="PS51737">
    <property type="entry name" value="RECOMBINASE_DNA_BIND"/>
    <property type="match status" value="1"/>
</dbReference>
<dbReference type="EMBL" id="JBBMFN010000004">
    <property type="protein sequence ID" value="MEQ2464717.1"/>
    <property type="molecule type" value="Genomic_DNA"/>
</dbReference>
<evidence type="ECO:0000259" key="3">
    <source>
        <dbReference type="PROSITE" id="PS51737"/>
    </source>
</evidence>
<dbReference type="PANTHER" id="PTHR30461:SF23">
    <property type="entry name" value="DNA RECOMBINASE-RELATED"/>
    <property type="match status" value="1"/>
</dbReference>
<dbReference type="Proteomes" id="UP001465426">
    <property type="component" value="Unassembled WGS sequence"/>
</dbReference>
<dbReference type="CDD" id="cd00338">
    <property type="entry name" value="Ser_Recombinase"/>
    <property type="match status" value="1"/>
</dbReference>
<accession>A0ABV1EX76</accession>
<feature type="domain" description="Resolvase/invertase-type recombinase catalytic" evidence="2">
    <location>
        <begin position="32"/>
        <end position="180"/>
    </location>
</feature>
<name>A0ABV1EX76_9BACI</name>
<reference evidence="4 5" key="1">
    <citation type="submission" date="2024-03" db="EMBL/GenBank/DDBJ databases">
        <title>Human intestinal bacterial collection.</title>
        <authorList>
            <person name="Pauvert C."/>
            <person name="Hitch T.C.A."/>
            <person name="Clavel T."/>
        </authorList>
    </citation>
    <scope>NUCLEOTIDE SEQUENCE [LARGE SCALE GENOMIC DNA]</scope>
    <source>
        <strain evidence="4 5">CLA-SR-H024</strain>
    </source>
</reference>
<evidence type="ECO:0000256" key="1">
    <source>
        <dbReference type="SAM" id="Coils"/>
    </source>
</evidence>
<dbReference type="Gene3D" id="3.40.50.1390">
    <property type="entry name" value="Resolvase, N-terminal catalytic domain"/>
    <property type="match status" value="1"/>
</dbReference>
<evidence type="ECO:0000259" key="2">
    <source>
        <dbReference type="PROSITE" id="PS51736"/>
    </source>
</evidence>
<dbReference type="SMART" id="SM00857">
    <property type="entry name" value="Resolvase"/>
    <property type="match status" value="1"/>
</dbReference>
<dbReference type="Gene3D" id="3.90.1750.20">
    <property type="entry name" value="Putative Large Serine Recombinase, Chain B, Domain 2"/>
    <property type="match status" value="1"/>
</dbReference>
<dbReference type="PROSITE" id="PS51736">
    <property type="entry name" value="RECOMBINASES_3"/>
    <property type="match status" value="1"/>
</dbReference>
<dbReference type="InterPro" id="IPR038109">
    <property type="entry name" value="DNA_bind_recomb_sf"/>
</dbReference>
<evidence type="ECO:0000313" key="4">
    <source>
        <dbReference type="EMBL" id="MEQ2464717.1"/>
    </source>
</evidence>
<dbReference type="SUPFAM" id="SSF53041">
    <property type="entry name" value="Resolvase-like"/>
    <property type="match status" value="1"/>
</dbReference>
<keyword evidence="5" id="KW-1185">Reference proteome</keyword>
<dbReference type="InterPro" id="IPR025827">
    <property type="entry name" value="Zn_ribbon_recom_dom"/>
</dbReference>
<organism evidence="4 5">
    <name type="scientific">Niallia hominis</name>
    <dbReference type="NCBI Taxonomy" id="3133173"/>
    <lineage>
        <taxon>Bacteria</taxon>
        <taxon>Bacillati</taxon>
        <taxon>Bacillota</taxon>
        <taxon>Bacilli</taxon>
        <taxon>Bacillales</taxon>
        <taxon>Bacillaceae</taxon>
        <taxon>Niallia</taxon>
    </lineage>
</organism>
<dbReference type="Pfam" id="PF07508">
    <property type="entry name" value="Recombinase"/>
    <property type="match status" value="1"/>
</dbReference>
<sequence>MSGNKPSPRVRVIPAKVRTDRNALNPDGNKKRVAAYARISTNEESQAGSYELQVAHYTDFIQSNPSWELVKVYADYGISGTSIKNRVEFQQLIQDCNDGKIDYIITKSISRFARNTLDCLRYIRELKSRGIGLYFEKENIDTLDAKSELFLTILSSMAQEESRSISENTKWGVQKRFQRGIAHIPTTYFLGYDTDEDGNLVINEDEAAIIRRIYREFLDGKGTVSIAKGLMKDGILTARGNKTWTSDSVYKILTNEKFAGHALLQKSITVDFLTHKRIRNDGSERQYFIKDHHPAIISDEDWNATQQEMKRRSKMLRDPEGKYAQTYSNTSYFSNSFYCGECGSPVVRRRLTSERNGEKYLYTAWQCRAKVHPKKYNIKCTGRHVWEEALEREFMDLIYELKESREQIIEEANEVIAEYDLSAKEKERLGILEEKLESISERLVELTDNNNSSVSGAYEATIRHLYYEQEMLQAELEELNEKQQESHHLAKQLNKLLMYLDELEERTENQAFRADIFKQTVHRGIIYWNYDVTIEFKCGIARKVRATRVKEEE</sequence>
<proteinExistence type="predicted"/>
<dbReference type="PANTHER" id="PTHR30461">
    <property type="entry name" value="DNA-INVERTASE FROM LAMBDOID PROPHAGE"/>
    <property type="match status" value="1"/>
</dbReference>
<evidence type="ECO:0000313" key="5">
    <source>
        <dbReference type="Proteomes" id="UP001465426"/>
    </source>
</evidence>
<dbReference type="Pfam" id="PF00239">
    <property type="entry name" value="Resolvase"/>
    <property type="match status" value="1"/>
</dbReference>